<dbReference type="InterPro" id="IPR001128">
    <property type="entry name" value="Cyt_P450"/>
</dbReference>
<dbReference type="Proteomes" id="UP000472372">
    <property type="component" value="Chromosome 11"/>
</dbReference>
<comment type="subcellular location">
    <subcellularLocation>
        <location evidence="2">Membrane</location>
        <topology evidence="2">Single-pass membrane protein</topology>
    </subcellularLocation>
</comment>
<evidence type="ECO:0000256" key="7">
    <source>
        <dbReference type="ARBA" id="ARBA00022989"/>
    </source>
</evidence>
<dbReference type="GO" id="GO:0009403">
    <property type="term" value="P:toxin biosynthetic process"/>
    <property type="evidence" value="ECO:0007669"/>
    <property type="project" value="UniProtKB-ARBA"/>
</dbReference>
<comment type="similarity">
    <text evidence="3 13">Belongs to the cytochrome P450 family.</text>
</comment>
<keyword evidence="7" id="KW-1133">Transmembrane helix</keyword>
<accession>A0A6S6WE40</accession>
<dbReference type="PRINTS" id="PR00463">
    <property type="entry name" value="EP450I"/>
</dbReference>
<comment type="cofactor">
    <cofactor evidence="1 12">
        <name>heme</name>
        <dbReference type="ChEBI" id="CHEBI:30413"/>
    </cofactor>
</comment>
<dbReference type="InterPro" id="IPR017972">
    <property type="entry name" value="Cyt_P450_CS"/>
</dbReference>
<keyword evidence="9 12" id="KW-0408">Iron</keyword>
<evidence type="ECO:0000313" key="14">
    <source>
        <dbReference type="EMBL" id="CAE7214985.1"/>
    </source>
</evidence>
<evidence type="ECO:0000256" key="9">
    <source>
        <dbReference type="ARBA" id="ARBA00023004"/>
    </source>
</evidence>
<keyword evidence="10 13" id="KW-0503">Monooxygenase</keyword>
<dbReference type="PANTHER" id="PTHR24305:SF210">
    <property type="entry name" value="CYTOCHROME P450 MONOOXYGENASE ASQL-RELATED"/>
    <property type="match status" value="1"/>
</dbReference>
<dbReference type="InterPro" id="IPR036396">
    <property type="entry name" value="Cyt_P450_sf"/>
</dbReference>
<name>A0A6S6WE40_9PLEO</name>
<dbReference type="GO" id="GO:0005506">
    <property type="term" value="F:iron ion binding"/>
    <property type="evidence" value="ECO:0007669"/>
    <property type="project" value="InterPro"/>
</dbReference>
<gene>
    <name evidence="14" type="ORF">PTTW11_10635</name>
</gene>
<evidence type="ECO:0000256" key="12">
    <source>
        <dbReference type="PIRSR" id="PIRSR602401-1"/>
    </source>
</evidence>
<dbReference type="EMBL" id="HG992987">
    <property type="protein sequence ID" value="CAE7214985.1"/>
    <property type="molecule type" value="Genomic_DNA"/>
</dbReference>
<dbReference type="FunFam" id="1.10.630.10:FF:000047">
    <property type="entry name" value="Cytochrome P450 monooxygenase"/>
    <property type="match status" value="1"/>
</dbReference>
<dbReference type="PROSITE" id="PS00086">
    <property type="entry name" value="CYTOCHROME_P450"/>
    <property type="match status" value="1"/>
</dbReference>
<evidence type="ECO:0000256" key="8">
    <source>
        <dbReference type="ARBA" id="ARBA00023002"/>
    </source>
</evidence>
<evidence type="ECO:0000256" key="10">
    <source>
        <dbReference type="ARBA" id="ARBA00023033"/>
    </source>
</evidence>
<evidence type="ECO:0000256" key="5">
    <source>
        <dbReference type="ARBA" id="ARBA00022692"/>
    </source>
</evidence>
<dbReference type="Pfam" id="PF00067">
    <property type="entry name" value="p450"/>
    <property type="match status" value="1"/>
</dbReference>
<evidence type="ECO:0000256" key="11">
    <source>
        <dbReference type="ARBA" id="ARBA00023136"/>
    </source>
</evidence>
<dbReference type="InterPro" id="IPR050121">
    <property type="entry name" value="Cytochrome_P450_monoxygenase"/>
</dbReference>
<evidence type="ECO:0000256" key="13">
    <source>
        <dbReference type="RuleBase" id="RU000461"/>
    </source>
</evidence>
<dbReference type="PANTHER" id="PTHR24305">
    <property type="entry name" value="CYTOCHROME P450"/>
    <property type="match status" value="1"/>
</dbReference>
<sequence>MSPRPADSPTGLSLIFKMTSISQIFGVIAVFLVVRFIVRAIYRVYFHPLSKFPGPKLYAATRLPFLYVSAIGRRNNTLHVLHEKYGRIVRVQHDELSFADPDAWKDIYGHGTKGTTGAPPPKAWDRYGVPPNNVHGLITAPDGDHARTRKIFTPAFSDRALKQQEPLFFKYMDQLVSLLRKNINEDPKTKFDMVRMYNFATFDVMGDWAFGESLHMLDNAEYDPWVKTIFTSIKMGYRLQLLILYPFIWRLWKTFMPESINQKRLRHHQHSVTRVTKRMERGRENDGVDLWNLVLGQKEGRGLSREEMDSNASLFMVAGTETTASLVSGLTFLLLTNPDCMKKVCDEVRGKFVTEADMNMEEIAAMPYLSACIKEALRLYPPVAIGLYRLTPKIGSTINGTFVPPGTNVSMAQHSMYCSPQYFKRPTEFLPQRWLGDPEFEEDKRHCVQPFSVGPRDCIGKNMAYHEMRLLMAKVLYNFDMELCPESNNWLDQDTYVIWQKKPLICQLKSVK</sequence>
<evidence type="ECO:0000256" key="3">
    <source>
        <dbReference type="ARBA" id="ARBA00010617"/>
    </source>
</evidence>
<evidence type="ECO:0000256" key="2">
    <source>
        <dbReference type="ARBA" id="ARBA00004167"/>
    </source>
</evidence>
<evidence type="ECO:0000256" key="4">
    <source>
        <dbReference type="ARBA" id="ARBA00022617"/>
    </source>
</evidence>
<keyword evidence="6 12" id="KW-0479">Metal-binding</keyword>
<feature type="binding site" description="axial binding residue" evidence="12">
    <location>
        <position position="458"/>
    </location>
    <ligand>
        <name>heme</name>
        <dbReference type="ChEBI" id="CHEBI:30413"/>
    </ligand>
    <ligandPart>
        <name>Fe</name>
        <dbReference type="ChEBI" id="CHEBI:18248"/>
    </ligandPart>
</feature>
<keyword evidence="11" id="KW-0472">Membrane</keyword>
<evidence type="ECO:0000313" key="15">
    <source>
        <dbReference type="Proteomes" id="UP000472372"/>
    </source>
</evidence>
<keyword evidence="5" id="KW-0812">Transmembrane</keyword>
<protein>
    <submittedName>
        <fullName evidence="14">Cytochrome P450 46A1</fullName>
    </submittedName>
</protein>
<dbReference type="CDD" id="cd11058">
    <property type="entry name" value="CYP60B-like"/>
    <property type="match status" value="1"/>
</dbReference>
<evidence type="ECO:0000256" key="6">
    <source>
        <dbReference type="ARBA" id="ARBA00022723"/>
    </source>
</evidence>
<dbReference type="Gene3D" id="1.10.630.10">
    <property type="entry name" value="Cytochrome P450"/>
    <property type="match status" value="1"/>
</dbReference>
<dbReference type="GO" id="GO:0004497">
    <property type="term" value="F:monooxygenase activity"/>
    <property type="evidence" value="ECO:0007669"/>
    <property type="project" value="UniProtKB-KW"/>
</dbReference>
<dbReference type="InterPro" id="IPR002401">
    <property type="entry name" value="Cyt_P450_E_grp-I"/>
</dbReference>
<reference evidence="14" key="1">
    <citation type="submission" date="2021-02" db="EMBL/GenBank/DDBJ databases">
        <authorList>
            <person name="Syme A R."/>
            <person name="Syme A R."/>
            <person name="Moolhuijzen P."/>
        </authorList>
    </citation>
    <scope>NUCLEOTIDE SEQUENCE</scope>
    <source>
        <strain evidence="14">W1-1</strain>
    </source>
</reference>
<dbReference type="GO" id="GO:0020037">
    <property type="term" value="F:heme binding"/>
    <property type="evidence" value="ECO:0007669"/>
    <property type="project" value="InterPro"/>
</dbReference>
<proteinExistence type="inferred from homology"/>
<dbReference type="GO" id="GO:0016020">
    <property type="term" value="C:membrane"/>
    <property type="evidence" value="ECO:0007669"/>
    <property type="project" value="UniProtKB-SubCell"/>
</dbReference>
<dbReference type="PRINTS" id="PR00385">
    <property type="entry name" value="P450"/>
</dbReference>
<dbReference type="GO" id="GO:0016705">
    <property type="term" value="F:oxidoreductase activity, acting on paired donors, with incorporation or reduction of molecular oxygen"/>
    <property type="evidence" value="ECO:0007669"/>
    <property type="project" value="InterPro"/>
</dbReference>
<organism evidence="14 15">
    <name type="scientific">Pyrenophora teres f. teres</name>
    <dbReference type="NCBI Taxonomy" id="97479"/>
    <lineage>
        <taxon>Eukaryota</taxon>
        <taxon>Fungi</taxon>
        <taxon>Dikarya</taxon>
        <taxon>Ascomycota</taxon>
        <taxon>Pezizomycotina</taxon>
        <taxon>Dothideomycetes</taxon>
        <taxon>Pleosporomycetidae</taxon>
        <taxon>Pleosporales</taxon>
        <taxon>Pleosporineae</taxon>
        <taxon>Pleosporaceae</taxon>
        <taxon>Pyrenophora</taxon>
    </lineage>
</organism>
<evidence type="ECO:0000256" key="1">
    <source>
        <dbReference type="ARBA" id="ARBA00001971"/>
    </source>
</evidence>
<keyword evidence="8 13" id="KW-0560">Oxidoreductase</keyword>
<dbReference type="AlphaFoldDB" id="A0A6S6WE40"/>
<keyword evidence="4 12" id="KW-0349">Heme</keyword>
<dbReference type="SUPFAM" id="SSF48264">
    <property type="entry name" value="Cytochrome P450"/>
    <property type="match status" value="1"/>
</dbReference>